<accession>A0AAV4ATZ9</accession>
<dbReference type="SUPFAM" id="SSF158235">
    <property type="entry name" value="SOCS box-like"/>
    <property type="match status" value="1"/>
</dbReference>
<comment type="caution">
    <text evidence="6">The sequence shown here is derived from an EMBL/GenBank/DDBJ whole genome shotgun (WGS) entry which is preliminary data.</text>
</comment>
<feature type="compositionally biased region" description="Pro residues" evidence="4">
    <location>
        <begin position="23"/>
        <end position="33"/>
    </location>
</feature>
<sequence length="409" mass="46341">MSQPTFDNAPPIRSFPSSETQKIPPPPSQPLPPPLIYIHETARSGNMIGNSATIFNLTQAIEEDSLHKMKSLIEKKGVDVNSTLSYGVCILLKAIRSRSIKVVDYLITMGADPESSVRDMMRGPDGLEAEYARCNRHDKWSVDTIMRLLPQLGERIHDIVDNQGRTLLYLSCYFPDLSIFEYLVKAGLDPNTTDNQGSSVLSLLITHSDYRAAVDMVQLVLRLPNIQVNIPNQFGSTPLFQSFLANKLEIFYLLLEKGADPFVKTFAGNTLMHCPFLHSHKYLILHDLGLGVNAKNRAGLKPLQNKMDLDFDFFILILLGREVLDEEYTKMESSFKPATVREIKERVDKGEFSAMRLKSLCRRKIRSHLFQLCPQTVVDSIWLLPLPRPLQLYLDVLSYAKYLLSALDR</sequence>
<dbReference type="SUPFAM" id="SSF48403">
    <property type="entry name" value="Ankyrin repeat"/>
    <property type="match status" value="1"/>
</dbReference>
<dbReference type="GO" id="GO:0035556">
    <property type="term" value="P:intracellular signal transduction"/>
    <property type="evidence" value="ECO:0007669"/>
    <property type="project" value="InterPro"/>
</dbReference>
<evidence type="ECO:0000313" key="6">
    <source>
        <dbReference type="EMBL" id="GFO09819.1"/>
    </source>
</evidence>
<dbReference type="PROSITE" id="PS50225">
    <property type="entry name" value="SOCS"/>
    <property type="match status" value="1"/>
</dbReference>
<feature type="region of interest" description="Disordered" evidence="4">
    <location>
        <begin position="1"/>
        <end position="33"/>
    </location>
</feature>
<dbReference type="PANTHER" id="PTHR24198">
    <property type="entry name" value="ANKYRIN REPEAT AND PROTEIN KINASE DOMAIN-CONTAINING PROTEIN"/>
    <property type="match status" value="1"/>
</dbReference>
<proteinExistence type="predicted"/>
<dbReference type="AlphaFoldDB" id="A0AAV4ATZ9"/>
<evidence type="ECO:0000313" key="7">
    <source>
        <dbReference type="Proteomes" id="UP000735302"/>
    </source>
</evidence>
<dbReference type="SMART" id="SM00248">
    <property type="entry name" value="ANK"/>
    <property type="match status" value="3"/>
</dbReference>
<dbReference type="PROSITE" id="PS50088">
    <property type="entry name" value="ANK_REPEAT"/>
    <property type="match status" value="1"/>
</dbReference>
<name>A0AAV4ATZ9_9GAST</name>
<keyword evidence="7" id="KW-1185">Reference proteome</keyword>
<organism evidence="6 7">
    <name type="scientific">Plakobranchus ocellatus</name>
    <dbReference type="NCBI Taxonomy" id="259542"/>
    <lineage>
        <taxon>Eukaryota</taxon>
        <taxon>Metazoa</taxon>
        <taxon>Spiralia</taxon>
        <taxon>Lophotrochozoa</taxon>
        <taxon>Mollusca</taxon>
        <taxon>Gastropoda</taxon>
        <taxon>Heterobranchia</taxon>
        <taxon>Euthyneura</taxon>
        <taxon>Panpulmonata</taxon>
        <taxon>Sacoglossa</taxon>
        <taxon>Placobranchoidea</taxon>
        <taxon>Plakobranchidae</taxon>
        <taxon>Plakobranchus</taxon>
    </lineage>
</organism>
<dbReference type="InterPro" id="IPR001496">
    <property type="entry name" value="SOCS_box"/>
</dbReference>
<reference evidence="6 7" key="1">
    <citation type="journal article" date="2021" name="Elife">
        <title>Chloroplast acquisition without the gene transfer in kleptoplastic sea slugs, Plakobranchus ocellatus.</title>
        <authorList>
            <person name="Maeda T."/>
            <person name="Takahashi S."/>
            <person name="Yoshida T."/>
            <person name="Shimamura S."/>
            <person name="Takaki Y."/>
            <person name="Nagai Y."/>
            <person name="Toyoda A."/>
            <person name="Suzuki Y."/>
            <person name="Arimoto A."/>
            <person name="Ishii H."/>
            <person name="Satoh N."/>
            <person name="Nishiyama T."/>
            <person name="Hasebe M."/>
            <person name="Maruyama T."/>
            <person name="Minagawa J."/>
            <person name="Obokata J."/>
            <person name="Shigenobu S."/>
        </authorList>
    </citation>
    <scope>NUCLEOTIDE SEQUENCE [LARGE SCALE GENOMIC DNA]</scope>
</reference>
<dbReference type="Gene3D" id="1.25.40.20">
    <property type="entry name" value="Ankyrin repeat-containing domain"/>
    <property type="match status" value="2"/>
</dbReference>
<dbReference type="InterPro" id="IPR002110">
    <property type="entry name" value="Ankyrin_rpt"/>
</dbReference>
<evidence type="ECO:0000256" key="3">
    <source>
        <dbReference type="PROSITE-ProRule" id="PRU00023"/>
    </source>
</evidence>
<keyword evidence="2 3" id="KW-0040">ANK repeat</keyword>
<keyword evidence="1" id="KW-0677">Repeat</keyword>
<dbReference type="InterPro" id="IPR036036">
    <property type="entry name" value="SOCS_box-like_dom_sf"/>
</dbReference>
<evidence type="ECO:0000256" key="4">
    <source>
        <dbReference type="SAM" id="MobiDB-lite"/>
    </source>
</evidence>
<dbReference type="Proteomes" id="UP000735302">
    <property type="component" value="Unassembled WGS sequence"/>
</dbReference>
<dbReference type="SMART" id="SM00969">
    <property type="entry name" value="SOCS_box"/>
    <property type="match status" value="1"/>
</dbReference>
<dbReference type="Pfam" id="PF07525">
    <property type="entry name" value="SOCS_box"/>
    <property type="match status" value="1"/>
</dbReference>
<protein>
    <submittedName>
        <fullName evidence="6">Ankyrin repeat-containing protein</fullName>
    </submittedName>
</protein>
<feature type="domain" description="SOCS box" evidence="5">
    <location>
        <begin position="357"/>
        <end position="400"/>
    </location>
</feature>
<dbReference type="EMBL" id="BLXT01004129">
    <property type="protein sequence ID" value="GFO09819.1"/>
    <property type="molecule type" value="Genomic_DNA"/>
</dbReference>
<evidence type="ECO:0000256" key="2">
    <source>
        <dbReference type="ARBA" id="ARBA00023043"/>
    </source>
</evidence>
<feature type="repeat" description="ANK" evidence="3">
    <location>
        <begin position="163"/>
        <end position="195"/>
    </location>
</feature>
<evidence type="ECO:0000256" key="1">
    <source>
        <dbReference type="ARBA" id="ARBA00022737"/>
    </source>
</evidence>
<gene>
    <name evidence="6" type="ORF">PoB_003632400</name>
</gene>
<dbReference type="InterPro" id="IPR036770">
    <property type="entry name" value="Ankyrin_rpt-contain_sf"/>
</dbReference>
<dbReference type="PANTHER" id="PTHR24198:SF165">
    <property type="entry name" value="ANKYRIN REPEAT-CONTAINING PROTEIN-RELATED"/>
    <property type="match status" value="1"/>
</dbReference>
<evidence type="ECO:0000259" key="5">
    <source>
        <dbReference type="PROSITE" id="PS50225"/>
    </source>
</evidence>